<reference evidence="8" key="1">
    <citation type="submission" date="2023-06" db="EMBL/GenBank/DDBJ databases">
        <title>Genome-scale phylogeny and comparative genomics of the fungal order Sordariales.</title>
        <authorList>
            <consortium name="Lawrence Berkeley National Laboratory"/>
            <person name="Hensen N."/>
            <person name="Bonometti L."/>
            <person name="Westerberg I."/>
            <person name="Brannstrom I.O."/>
            <person name="Guillou S."/>
            <person name="Cros-Aarteil S."/>
            <person name="Calhoun S."/>
            <person name="Haridas S."/>
            <person name="Kuo A."/>
            <person name="Mondo S."/>
            <person name="Pangilinan J."/>
            <person name="Riley R."/>
            <person name="LaButti K."/>
            <person name="Andreopoulos B."/>
            <person name="Lipzen A."/>
            <person name="Chen C."/>
            <person name="Yanf M."/>
            <person name="Daum C."/>
            <person name="Ng V."/>
            <person name="Clum A."/>
            <person name="Steindorff A."/>
            <person name="Ohm R."/>
            <person name="Martin F."/>
            <person name="Silar P."/>
            <person name="Natvig D."/>
            <person name="Lalanne C."/>
            <person name="Gautier V."/>
            <person name="Ament-velasquez S.L."/>
            <person name="Kruys A."/>
            <person name="Hutchinson M.I."/>
            <person name="Powell A.J."/>
            <person name="Barry K."/>
            <person name="Miller A.N."/>
            <person name="Grigoriev I.V."/>
            <person name="Debuchy R."/>
            <person name="Gladieux P."/>
            <person name="Thoren M.H."/>
            <person name="Johannesson H."/>
        </authorList>
    </citation>
    <scope>NUCLEOTIDE SEQUENCE</scope>
    <source>
        <strain evidence="8">SMH3187-1</strain>
    </source>
</reference>
<evidence type="ECO:0000256" key="7">
    <source>
        <dbReference type="SAM" id="SignalP"/>
    </source>
</evidence>
<comment type="caution">
    <text evidence="8">The sequence shown here is derived from an EMBL/GenBank/DDBJ whole genome shotgun (WGS) entry which is preliminary data.</text>
</comment>
<proteinExistence type="predicted"/>
<name>A0AA40F3F8_9PEZI</name>
<dbReference type="Proteomes" id="UP001172155">
    <property type="component" value="Unassembled WGS sequence"/>
</dbReference>
<evidence type="ECO:0000256" key="3">
    <source>
        <dbReference type="ARBA" id="ARBA00022989"/>
    </source>
</evidence>
<evidence type="ECO:0000256" key="5">
    <source>
        <dbReference type="SAM" id="MobiDB-lite"/>
    </source>
</evidence>
<evidence type="ECO:0000256" key="6">
    <source>
        <dbReference type="SAM" id="Phobius"/>
    </source>
</evidence>
<gene>
    <name evidence="8" type="ORF">B0T18DRAFT_346030</name>
</gene>
<dbReference type="GO" id="GO:0071944">
    <property type="term" value="C:cell periphery"/>
    <property type="evidence" value="ECO:0007669"/>
    <property type="project" value="UniProtKB-ARBA"/>
</dbReference>
<feature type="signal peptide" evidence="7">
    <location>
        <begin position="1"/>
        <end position="17"/>
    </location>
</feature>
<dbReference type="PANTHER" id="PTHR15549:SF30">
    <property type="entry name" value="MID2 DOMAIN-CONTAINING PROTEIN"/>
    <property type="match status" value="1"/>
</dbReference>
<feature type="chain" id="PRO_5041390852" description="Mid2 domain-containing protein" evidence="7">
    <location>
        <begin position="18"/>
        <end position="317"/>
    </location>
</feature>
<evidence type="ECO:0000256" key="1">
    <source>
        <dbReference type="ARBA" id="ARBA00004167"/>
    </source>
</evidence>
<evidence type="ECO:0000313" key="8">
    <source>
        <dbReference type="EMBL" id="KAK0750522.1"/>
    </source>
</evidence>
<protein>
    <recommendedName>
        <fullName evidence="10">Mid2 domain-containing protein</fullName>
    </recommendedName>
</protein>
<dbReference type="PANTHER" id="PTHR15549">
    <property type="entry name" value="PAIRED IMMUNOGLOBULIN-LIKE TYPE 2 RECEPTOR"/>
    <property type="match status" value="1"/>
</dbReference>
<sequence length="317" mass="33324">MLPLLFLPLFLAGGVEPAAVAPTPVSGTVPAQVQKREPLITRFATVFSSGDPTKERTANGGFECRVDLDRSLWGFCPTTVLFASDCGLAGNCVDRHLCSKGCGRGPGLTTFTCAGTNGEYCTTAELYLTDGIGPFSYIGCGSAPTTDRYWAFTTNRTTKGAPTTSSETAFSRVIPSPPAVPTETGSLLTPGPNSNSTSNTTNTTGAPVAASNGAPNNTVAIIGGVVGCVALLCVSAIVVIWLLKRRRDGNRARALAEQQDQREAYETKPPPQYYAAGGWATHEVGADRMPIQELGGNDIKSPVELPAASPRFSRRMM</sequence>
<organism evidence="8 9">
    <name type="scientific">Schizothecium vesticola</name>
    <dbReference type="NCBI Taxonomy" id="314040"/>
    <lineage>
        <taxon>Eukaryota</taxon>
        <taxon>Fungi</taxon>
        <taxon>Dikarya</taxon>
        <taxon>Ascomycota</taxon>
        <taxon>Pezizomycotina</taxon>
        <taxon>Sordariomycetes</taxon>
        <taxon>Sordariomycetidae</taxon>
        <taxon>Sordariales</taxon>
        <taxon>Schizotheciaceae</taxon>
        <taxon>Schizothecium</taxon>
    </lineage>
</organism>
<keyword evidence="3 6" id="KW-1133">Transmembrane helix</keyword>
<feature type="compositionally biased region" description="Polar residues" evidence="5">
    <location>
        <begin position="160"/>
        <end position="169"/>
    </location>
</feature>
<comment type="subcellular location">
    <subcellularLocation>
        <location evidence="1">Membrane</location>
        <topology evidence="1">Single-pass membrane protein</topology>
    </subcellularLocation>
</comment>
<feature type="compositionally biased region" description="Low complexity" evidence="5">
    <location>
        <begin position="193"/>
        <end position="204"/>
    </location>
</feature>
<dbReference type="CDD" id="cd12087">
    <property type="entry name" value="TM_EGFR-like"/>
    <property type="match status" value="1"/>
</dbReference>
<evidence type="ECO:0000313" key="9">
    <source>
        <dbReference type="Proteomes" id="UP001172155"/>
    </source>
</evidence>
<feature type="region of interest" description="Disordered" evidence="5">
    <location>
        <begin position="160"/>
        <end position="212"/>
    </location>
</feature>
<evidence type="ECO:0000256" key="4">
    <source>
        <dbReference type="ARBA" id="ARBA00023136"/>
    </source>
</evidence>
<keyword evidence="4 6" id="KW-0472">Membrane</keyword>
<evidence type="ECO:0008006" key="10">
    <source>
        <dbReference type="Google" id="ProtNLM"/>
    </source>
</evidence>
<feature type="transmembrane region" description="Helical" evidence="6">
    <location>
        <begin position="219"/>
        <end position="243"/>
    </location>
</feature>
<dbReference type="AlphaFoldDB" id="A0AA40F3F8"/>
<keyword evidence="9" id="KW-1185">Reference proteome</keyword>
<dbReference type="EMBL" id="JAUKUD010000003">
    <property type="protein sequence ID" value="KAK0750522.1"/>
    <property type="molecule type" value="Genomic_DNA"/>
</dbReference>
<evidence type="ECO:0000256" key="2">
    <source>
        <dbReference type="ARBA" id="ARBA00022692"/>
    </source>
</evidence>
<keyword evidence="2 6" id="KW-0812">Transmembrane</keyword>
<accession>A0AA40F3F8</accession>
<keyword evidence="7" id="KW-0732">Signal</keyword>
<dbReference type="GO" id="GO:0016020">
    <property type="term" value="C:membrane"/>
    <property type="evidence" value="ECO:0007669"/>
    <property type="project" value="UniProtKB-SubCell"/>
</dbReference>
<dbReference type="InterPro" id="IPR051694">
    <property type="entry name" value="Immunoregulatory_rcpt-like"/>
</dbReference>